<keyword evidence="8" id="KW-0902">Two-component regulatory system</keyword>
<evidence type="ECO:0000313" key="10">
    <source>
        <dbReference type="EMBL" id="MDL4840445.1"/>
    </source>
</evidence>
<dbReference type="SMART" id="SM00387">
    <property type="entry name" value="HATPase_c"/>
    <property type="match status" value="1"/>
</dbReference>
<evidence type="ECO:0000256" key="8">
    <source>
        <dbReference type="ARBA" id="ARBA00023012"/>
    </source>
</evidence>
<dbReference type="InterPro" id="IPR004358">
    <property type="entry name" value="Sig_transdc_His_kin-like_C"/>
</dbReference>
<dbReference type="SUPFAM" id="SSF55874">
    <property type="entry name" value="ATPase domain of HSP90 chaperone/DNA topoisomerase II/histidine kinase"/>
    <property type="match status" value="1"/>
</dbReference>
<feature type="domain" description="Histidine kinase" evidence="9">
    <location>
        <begin position="221"/>
        <end position="423"/>
    </location>
</feature>
<evidence type="ECO:0000256" key="5">
    <source>
        <dbReference type="ARBA" id="ARBA00022741"/>
    </source>
</evidence>
<dbReference type="RefSeq" id="WP_285931493.1">
    <property type="nucleotide sequence ID" value="NZ_JASTZU010000027.1"/>
</dbReference>
<dbReference type="GO" id="GO:0005524">
    <property type="term" value="F:ATP binding"/>
    <property type="evidence" value="ECO:0007669"/>
    <property type="project" value="UniProtKB-KW"/>
</dbReference>
<keyword evidence="5" id="KW-0547">Nucleotide-binding</keyword>
<dbReference type="SMART" id="SM00388">
    <property type="entry name" value="HisKA"/>
    <property type="match status" value="1"/>
</dbReference>
<dbReference type="InterPro" id="IPR025847">
    <property type="entry name" value="MEDS_domain"/>
</dbReference>
<keyword evidence="4" id="KW-0808">Transferase</keyword>
<organism evidence="10 11">
    <name type="scientific">Aquibacillus rhizosphaerae</name>
    <dbReference type="NCBI Taxonomy" id="3051431"/>
    <lineage>
        <taxon>Bacteria</taxon>
        <taxon>Bacillati</taxon>
        <taxon>Bacillota</taxon>
        <taxon>Bacilli</taxon>
        <taxon>Bacillales</taxon>
        <taxon>Bacillaceae</taxon>
        <taxon>Aquibacillus</taxon>
    </lineage>
</organism>
<sequence>MGLSNDMVVESNLRHNSLSNGGHIIYVFNNEKKYIVNAVNYIIEGLLNDEGVIFVDSNDRINRVKAELRNNNISDQLLNQITFAETDTLYNADQPSPSVEDFISLANPYLKGSIPLRTWRNVQIKDMEKLIEYECDTYICDYHIFSVCAYDGRSLSALLLTEMLSVHEYLMTDDSLVPSNLYGNQSQSSPSIIDQIKLEKSADNVLMRSEQLTFAGQFSAGICHEIRNPLTTIKGFFQLLREDNHNKMYYQVIEQELERIQQITSELLLLAKPHSEERENHNLIDVVKEVYLLLESQAVMKSIAIKTNLKQDKLIVECDDTKIKQVIINIVKNAIEIMDKGIITIEIDQIDGFAILKIIDEGPGIPKEVLKKIGEPFFTTKKEGTGLGLIISFNIIKSHGGKVQIDSDEGVGTTFTFTLPLVNEGLDH</sequence>
<proteinExistence type="predicted"/>
<evidence type="ECO:0000256" key="3">
    <source>
        <dbReference type="ARBA" id="ARBA00022553"/>
    </source>
</evidence>
<evidence type="ECO:0000256" key="4">
    <source>
        <dbReference type="ARBA" id="ARBA00022679"/>
    </source>
</evidence>
<dbReference type="InterPro" id="IPR036097">
    <property type="entry name" value="HisK_dim/P_sf"/>
</dbReference>
<dbReference type="InterPro" id="IPR036890">
    <property type="entry name" value="HATPase_C_sf"/>
</dbReference>
<dbReference type="EMBL" id="JASTZU010000027">
    <property type="protein sequence ID" value="MDL4840445.1"/>
    <property type="molecule type" value="Genomic_DNA"/>
</dbReference>
<dbReference type="Pfam" id="PF02518">
    <property type="entry name" value="HATPase_c"/>
    <property type="match status" value="1"/>
</dbReference>
<comment type="catalytic activity">
    <reaction evidence="1">
        <text>ATP + protein L-histidine = ADP + protein N-phospho-L-histidine.</text>
        <dbReference type="EC" id="2.7.13.3"/>
    </reaction>
</comment>
<dbReference type="CDD" id="cd00082">
    <property type="entry name" value="HisKA"/>
    <property type="match status" value="1"/>
</dbReference>
<dbReference type="PROSITE" id="PS50109">
    <property type="entry name" value="HIS_KIN"/>
    <property type="match status" value="1"/>
</dbReference>
<accession>A0ABT7L772</accession>
<evidence type="ECO:0000256" key="6">
    <source>
        <dbReference type="ARBA" id="ARBA00022777"/>
    </source>
</evidence>
<dbReference type="Pfam" id="PF00512">
    <property type="entry name" value="HisKA"/>
    <property type="match status" value="1"/>
</dbReference>
<keyword evidence="6" id="KW-0418">Kinase</keyword>
<dbReference type="Proteomes" id="UP001235343">
    <property type="component" value="Unassembled WGS sequence"/>
</dbReference>
<comment type="caution">
    <text evidence="10">The sequence shown here is derived from an EMBL/GenBank/DDBJ whole genome shotgun (WGS) entry which is preliminary data.</text>
</comment>
<dbReference type="InterPro" id="IPR005467">
    <property type="entry name" value="His_kinase_dom"/>
</dbReference>
<evidence type="ECO:0000259" key="9">
    <source>
        <dbReference type="PROSITE" id="PS50109"/>
    </source>
</evidence>
<evidence type="ECO:0000256" key="7">
    <source>
        <dbReference type="ARBA" id="ARBA00022840"/>
    </source>
</evidence>
<dbReference type="Gene3D" id="3.30.565.10">
    <property type="entry name" value="Histidine kinase-like ATPase, C-terminal domain"/>
    <property type="match status" value="1"/>
</dbReference>
<protein>
    <recommendedName>
        <fullName evidence="2">histidine kinase</fullName>
        <ecNumber evidence="2">2.7.13.3</ecNumber>
    </recommendedName>
</protein>
<dbReference type="PRINTS" id="PR00344">
    <property type="entry name" value="BCTRLSENSOR"/>
</dbReference>
<gene>
    <name evidence="10" type="ORF">QQS35_08305</name>
</gene>
<dbReference type="InterPro" id="IPR003661">
    <property type="entry name" value="HisK_dim/P_dom"/>
</dbReference>
<evidence type="ECO:0000256" key="1">
    <source>
        <dbReference type="ARBA" id="ARBA00000085"/>
    </source>
</evidence>
<reference evidence="10 11" key="1">
    <citation type="submission" date="2023-06" db="EMBL/GenBank/DDBJ databases">
        <title>Aquibacillus rhizosphaerae LR5S19.</title>
        <authorList>
            <person name="Sun J.-Q."/>
        </authorList>
    </citation>
    <scope>NUCLEOTIDE SEQUENCE [LARGE SCALE GENOMIC DNA]</scope>
    <source>
        <strain evidence="10 11">LR5S19</strain>
    </source>
</reference>
<dbReference type="Gene3D" id="1.10.287.130">
    <property type="match status" value="1"/>
</dbReference>
<dbReference type="SUPFAM" id="SSF47384">
    <property type="entry name" value="Homodimeric domain of signal transducing histidine kinase"/>
    <property type="match status" value="1"/>
</dbReference>
<evidence type="ECO:0000256" key="2">
    <source>
        <dbReference type="ARBA" id="ARBA00012438"/>
    </source>
</evidence>
<name>A0ABT7L772_9BACI</name>
<evidence type="ECO:0000313" key="11">
    <source>
        <dbReference type="Proteomes" id="UP001235343"/>
    </source>
</evidence>
<keyword evidence="7 10" id="KW-0067">ATP-binding</keyword>
<dbReference type="PANTHER" id="PTHR43065:SF10">
    <property type="entry name" value="PEROXIDE STRESS-ACTIVATED HISTIDINE KINASE MAK3"/>
    <property type="match status" value="1"/>
</dbReference>
<dbReference type="EC" id="2.7.13.3" evidence="2"/>
<dbReference type="InterPro" id="IPR003594">
    <property type="entry name" value="HATPase_dom"/>
</dbReference>
<keyword evidence="11" id="KW-1185">Reference proteome</keyword>
<dbReference type="Pfam" id="PF14417">
    <property type="entry name" value="MEDS"/>
    <property type="match status" value="1"/>
</dbReference>
<keyword evidence="3" id="KW-0597">Phosphoprotein</keyword>
<dbReference type="PANTHER" id="PTHR43065">
    <property type="entry name" value="SENSOR HISTIDINE KINASE"/>
    <property type="match status" value="1"/>
</dbReference>